<feature type="compositionally biased region" description="Low complexity" evidence="1">
    <location>
        <begin position="47"/>
        <end position="62"/>
    </location>
</feature>
<accession>A0A6S7ALQ0</accession>
<reference evidence="2 3" key="1">
    <citation type="submission" date="2020-04" db="EMBL/GenBank/DDBJ databases">
        <authorList>
            <person name="De Canck E."/>
        </authorList>
    </citation>
    <scope>NUCLEOTIDE SEQUENCE [LARGE SCALE GENOMIC DNA]</scope>
    <source>
        <strain evidence="2 3">LMG 3458</strain>
    </source>
</reference>
<evidence type="ECO:0000256" key="1">
    <source>
        <dbReference type="SAM" id="MobiDB-lite"/>
    </source>
</evidence>
<gene>
    <name evidence="2" type="ORF">LMG3458_05487</name>
</gene>
<dbReference type="Proteomes" id="UP000494111">
    <property type="component" value="Unassembled WGS sequence"/>
</dbReference>
<dbReference type="AlphaFoldDB" id="A0A6S7ALQ0"/>
<dbReference type="RefSeq" id="WP_175193877.1">
    <property type="nucleotide sequence ID" value="NZ_CADIJO010000030.1"/>
</dbReference>
<sequence>MISGRAVLWCLLLGVLVMLLVRMPGVRLYDYLATRWRGGQTDEPAVEAHAAEASTASANPAPGRQVRQPG</sequence>
<feature type="region of interest" description="Disordered" evidence="1">
    <location>
        <begin position="43"/>
        <end position="70"/>
    </location>
</feature>
<organism evidence="2 3">
    <name type="scientific">Achromobacter deleyi</name>
    <dbReference type="NCBI Taxonomy" id="1353891"/>
    <lineage>
        <taxon>Bacteria</taxon>
        <taxon>Pseudomonadati</taxon>
        <taxon>Pseudomonadota</taxon>
        <taxon>Betaproteobacteria</taxon>
        <taxon>Burkholderiales</taxon>
        <taxon>Alcaligenaceae</taxon>
        <taxon>Achromobacter</taxon>
    </lineage>
</organism>
<name>A0A6S7ALQ0_9BURK</name>
<evidence type="ECO:0000313" key="2">
    <source>
        <dbReference type="EMBL" id="CAB3738090.1"/>
    </source>
</evidence>
<dbReference type="EMBL" id="CADIJO010000030">
    <property type="protein sequence ID" value="CAB3738090.1"/>
    <property type="molecule type" value="Genomic_DNA"/>
</dbReference>
<protein>
    <submittedName>
        <fullName evidence="2">Uncharacterized protein</fullName>
    </submittedName>
</protein>
<evidence type="ECO:0000313" key="3">
    <source>
        <dbReference type="Proteomes" id="UP000494111"/>
    </source>
</evidence>
<proteinExistence type="predicted"/>